<dbReference type="GO" id="GO:0003677">
    <property type="term" value="F:DNA binding"/>
    <property type="evidence" value="ECO:0007669"/>
    <property type="project" value="UniProtKB-KW"/>
</dbReference>
<feature type="domain" description="TF-B3" evidence="7">
    <location>
        <begin position="10"/>
        <end position="103"/>
    </location>
</feature>
<evidence type="ECO:0000256" key="2">
    <source>
        <dbReference type="ARBA" id="ARBA00023015"/>
    </source>
</evidence>
<evidence type="ECO:0000256" key="1">
    <source>
        <dbReference type="ARBA" id="ARBA00004123"/>
    </source>
</evidence>
<dbReference type="SUPFAM" id="SSF101936">
    <property type="entry name" value="DNA-binding pseudobarrel domain"/>
    <property type="match status" value="1"/>
</dbReference>
<gene>
    <name evidence="8" type="ORF">F8388_017077</name>
    <name evidence="9" type="ORF">G4B88_001891</name>
</gene>
<proteinExistence type="predicted"/>
<evidence type="ECO:0000256" key="5">
    <source>
        <dbReference type="ARBA" id="ARBA00023242"/>
    </source>
</evidence>
<keyword evidence="11" id="KW-1185">Reference proteome</keyword>
<dbReference type="EMBL" id="JAATIP010000064">
    <property type="protein sequence ID" value="KAF4380723.1"/>
    <property type="molecule type" value="Genomic_DNA"/>
</dbReference>
<dbReference type="AlphaFoldDB" id="A0A7J6GCN5"/>
<comment type="caution">
    <text evidence="8">The sequence shown here is derived from an EMBL/GenBank/DDBJ whole genome shotgun (WGS) entry which is preliminary data.</text>
</comment>
<evidence type="ECO:0000256" key="6">
    <source>
        <dbReference type="SAM" id="MobiDB-lite"/>
    </source>
</evidence>
<dbReference type="CDD" id="cd10017">
    <property type="entry name" value="B3_DNA"/>
    <property type="match status" value="1"/>
</dbReference>
<evidence type="ECO:0000259" key="7">
    <source>
        <dbReference type="PROSITE" id="PS50863"/>
    </source>
</evidence>
<evidence type="ECO:0000256" key="4">
    <source>
        <dbReference type="ARBA" id="ARBA00023163"/>
    </source>
</evidence>
<evidence type="ECO:0000313" key="11">
    <source>
        <dbReference type="Proteomes" id="UP000583929"/>
    </source>
</evidence>
<dbReference type="GO" id="GO:0005634">
    <property type="term" value="C:nucleus"/>
    <property type="evidence" value="ECO:0007669"/>
    <property type="project" value="UniProtKB-SubCell"/>
</dbReference>
<dbReference type="Gene3D" id="2.40.330.10">
    <property type="entry name" value="DNA-binding pseudobarrel domain"/>
    <property type="match status" value="1"/>
</dbReference>
<dbReference type="PANTHER" id="PTHR31920">
    <property type="entry name" value="B3 DOMAIN-CONTAINING"/>
    <property type="match status" value="1"/>
</dbReference>
<accession>A0A7J6GCN5</accession>
<keyword evidence="4" id="KW-0804">Transcription</keyword>
<keyword evidence="2" id="KW-0805">Transcription regulation</keyword>
<reference evidence="10 11" key="1">
    <citation type="journal article" date="2020" name="bioRxiv">
        <title>Sequence and annotation of 42 cannabis genomes reveals extensive copy number variation in cannabinoid synthesis and pathogen resistance genes.</title>
        <authorList>
            <person name="Mckernan K.J."/>
            <person name="Helbert Y."/>
            <person name="Kane L.T."/>
            <person name="Ebling H."/>
            <person name="Zhang L."/>
            <person name="Liu B."/>
            <person name="Eaton Z."/>
            <person name="Mclaughlin S."/>
            <person name="Kingan S."/>
            <person name="Baybayan P."/>
            <person name="Concepcion G."/>
            <person name="Jordan M."/>
            <person name="Riva A."/>
            <person name="Barbazuk W."/>
            <person name="Harkins T."/>
        </authorList>
    </citation>
    <scope>NUCLEOTIDE SEQUENCE [LARGE SCALE GENOMIC DNA]</scope>
    <source>
        <strain evidence="10 11">cv. Jamaican Lion 4</strain>
        <strain evidence="9">Father</strain>
        <strain evidence="8">Mother</strain>
        <tissue evidence="8">Leaf</tissue>
    </source>
</reference>
<protein>
    <recommendedName>
        <fullName evidence="7">TF-B3 domain-containing protein</fullName>
    </recommendedName>
</protein>
<keyword evidence="3" id="KW-0238">DNA-binding</keyword>
<dbReference type="PANTHER" id="PTHR31920:SF108">
    <property type="entry name" value="B3 DOMAIN-CONTAINING TRANSCRIPTION FACTOR VRN1-LIKE"/>
    <property type="match status" value="1"/>
</dbReference>
<evidence type="ECO:0000313" key="9">
    <source>
        <dbReference type="EMBL" id="KAF4393157.1"/>
    </source>
</evidence>
<dbReference type="SMART" id="SM01019">
    <property type="entry name" value="B3"/>
    <property type="match status" value="1"/>
</dbReference>
<dbReference type="InterPro" id="IPR050655">
    <property type="entry name" value="Plant_B3_domain"/>
</dbReference>
<dbReference type="Pfam" id="PF02362">
    <property type="entry name" value="B3"/>
    <property type="match status" value="1"/>
</dbReference>
<evidence type="ECO:0000313" key="8">
    <source>
        <dbReference type="EMBL" id="KAF4380723.1"/>
    </source>
</evidence>
<comment type="subcellular location">
    <subcellularLocation>
        <location evidence="1">Nucleus</location>
    </subcellularLocation>
</comment>
<dbReference type="Proteomes" id="UP000583929">
    <property type="component" value="Unassembled WGS sequence"/>
</dbReference>
<feature type="region of interest" description="Disordered" evidence="6">
    <location>
        <begin position="124"/>
        <end position="165"/>
    </location>
</feature>
<dbReference type="PROSITE" id="PS50863">
    <property type="entry name" value="B3"/>
    <property type="match status" value="1"/>
</dbReference>
<name>A0A7J6GCN5_CANSA</name>
<evidence type="ECO:0000256" key="3">
    <source>
        <dbReference type="ARBA" id="ARBA00023125"/>
    </source>
</evidence>
<sequence length="165" mass="18675">MFRGTLGAGHFLKIVEEETLQNSKLLIPDIFTRKHGEALFDWVLVKPPCGSKWKMELAKEDNHIWLEKGWSTFAKHYAIKSGFVINFKYEGNSEFNVAIYDLSLFEIDYPSVPISLVGSNIGDDSVEKSSMPSSRPQKKMRTMPTANFQSNPPGQNLESKTEGMK</sequence>
<dbReference type="Proteomes" id="UP000525078">
    <property type="component" value="Unassembled WGS sequence"/>
</dbReference>
<dbReference type="EMBL" id="JAATIQ010000049">
    <property type="protein sequence ID" value="KAF4393157.1"/>
    <property type="molecule type" value="Genomic_DNA"/>
</dbReference>
<feature type="compositionally biased region" description="Polar residues" evidence="6">
    <location>
        <begin position="144"/>
        <end position="158"/>
    </location>
</feature>
<evidence type="ECO:0000313" key="10">
    <source>
        <dbReference type="Proteomes" id="UP000525078"/>
    </source>
</evidence>
<organism evidence="8 10">
    <name type="scientific">Cannabis sativa</name>
    <name type="common">Hemp</name>
    <name type="synonym">Marijuana</name>
    <dbReference type="NCBI Taxonomy" id="3483"/>
    <lineage>
        <taxon>Eukaryota</taxon>
        <taxon>Viridiplantae</taxon>
        <taxon>Streptophyta</taxon>
        <taxon>Embryophyta</taxon>
        <taxon>Tracheophyta</taxon>
        <taxon>Spermatophyta</taxon>
        <taxon>Magnoliopsida</taxon>
        <taxon>eudicotyledons</taxon>
        <taxon>Gunneridae</taxon>
        <taxon>Pentapetalae</taxon>
        <taxon>rosids</taxon>
        <taxon>fabids</taxon>
        <taxon>Rosales</taxon>
        <taxon>Cannabaceae</taxon>
        <taxon>Cannabis</taxon>
    </lineage>
</organism>
<dbReference type="InterPro" id="IPR015300">
    <property type="entry name" value="DNA-bd_pseudobarrel_sf"/>
</dbReference>
<dbReference type="InterPro" id="IPR003340">
    <property type="entry name" value="B3_DNA-bd"/>
</dbReference>
<keyword evidence="5" id="KW-0539">Nucleus</keyword>